<feature type="transmembrane region" description="Helical" evidence="2">
    <location>
        <begin position="20"/>
        <end position="41"/>
    </location>
</feature>
<evidence type="ECO:0000259" key="4">
    <source>
        <dbReference type="Pfam" id="PF23282"/>
    </source>
</evidence>
<name>A0ABP0X8J3_9BRYO</name>
<accession>A0ABP0X8J3</accession>
<dbReference type="Pfam" id="PF00931">
    <property type="entry name" value="NB-ARC"/>
    <property type="match status" value="1"/>
</dbReference>
<dbReference type="InterPro" id="IPR044974">
    <property type="entry name" value="Disease_R_plants"/>
</dbReference>
<evidence type="ECO:0000256" key="2">
    <source>
        <dbReference type="SAM" id="Phobius"/>
    </source>
</evidence>
<reference evidence="5" key="1">
    <citation type="submission" date="2024-02" db="EMBL/GenBank/DDBJ databases">
        <authorList>
            <consortium name="ELIXIR-Norway"/>
            <consortium name="Elixir Norway"/>
        </authorList>
    </citation>
    <scope>NUCLEOTIDE SEQUENCE</scope>
</reference>
<dbReference type="CDD" id="cd00882">
    <property type="entry name" value="Ras_like_GTPase"/>
    <property type="match status" value="1"/>
</dbReference>
<keyword evidence="2" id="KW-0812">Transmembrane</keyword>
<protein>
    <recommendedName>
        <fullName evidence="7">NB-ARC domain-containing protein</fullName>
    </recommendedName>
</protein>
<gene>
    <name evidence="5" type="ORF">CSSPJE1EN1_LOCUS19646</name>
</gene>
<sequence>MGISFRQIALVHQFLSKTTLPSTILIVASTLLIAFCIHNCLFRKWRGPSVVCEGEIGVFDVQMCPVTQVWPPDEYKGPIHFDVVFFHGFQFGQDAHNMWKTTWSTRNRPETCWPQEWLGPQLGNDVRILLLSYDAYATKSKSHEFGNTEDVSHIAKNLVQSVVTSSKWKLGQEHPFVLVGHSFGGIVIESLVIEIHKISRQQHCDNLEKTSIEKANAFLTNMAGVAFYAVPHVGSQQLIEYICRPCEINLHSKQLGKVKAIILENIDSSKSKAADLSNDFFNTLASCTNVYGIYVFIETKPIDDNVGMIVEYGPAQIPGHKCYRVEGCDHFSVCKPPDQNHPSYNMLLQFLEGCRKDFLLKHASLPTLPKHVIGLDEVIANVKGKIVDNHMLVVVGMGGIGKTTLVKKLYHQIHADFKKSSFLENVKESDIVKVKKKIIMDLCGFKLKDPETFLRYFGECWREMKVLVVIDDVKETQIIELFGEDIDGIKRSENGSRVIMTGRNWQDFEDVTPEDGKFEMDALNEKQAMELFSWKAFRQSTPPHDFASITTEVVRACQGLPLSLEVTGSWLSTKTNPQEWKEGLSRLKNVKPFRGDRIENDKLWGRLSISYIDLAYEEQQMFLDIACFFSEYNSKFETGVTIQKSLQIWNVPSQYSSMSSLQNLMDRSLVKVNDKGNLVMHDQLRDMGRQIVKEASSYERGDQSRIWDKQEARMVLLNETVIPSSSNVHQSFNCTH</sequence>
<keyword evidence="2" id="KW-0472">Membrane</keyword>
<feature type="domain" description="Disease resistance protein Roq1-like winged-helix" evidence="4">
    <location>
        <begin position="617"/>
        <end position="696"/>
    </location>
</feature>
<dbReference type="PANTHER" id="PTHR11017:SF385">
    <property type="entry name" value="DISEASE RESISTANCE PROTEIN (TIR-NBS-LRR CLASS)-RELATED"/>
    <property type="match status" value="1"/>
</dbReference>
<keyword evidence="6" id="KW-1185">Reference proteome</keyword>
<dbReference type="Gene3D" id="3.40.50.300">
    <property type="entry name" value="P-loop containing nucleotide triphosphate hydrolases"/>
    <property type="match status" value="1"/>
</dbReference>
<dbReference type="Proteomes" id="UP001497444">
    <property type="component" value="Chromosome 6"/>
</dbReference>
<dbReference type="EMBL" id="OZ020101">
    <property type="protein sequence ID" value="CAK9274168.1"/>
    <property type="molecule type" value="Genomic_DNA"/>
</dbReference>
<dbReference type="PRINTS" id="PR00364">
    <property type="entry name" value="DISEASERSIST"/>
</dbReference>
<evidence type="ECO:0000313" key="5">
    <source>
        <dbReference type="EMBL" id="CAK9274168.1"/>
    </source>
</evidence>
<dbReference type="InterPro" id="IPR029058">
    <property type="entry name" value="AB_hydrolase_fold"/>
</dbReference>
<dbReference type="Pfam" id="PF23282">
    <property type="entry name" value="WHD_ROQ1"/>
    <property type="match status" value="1"/>
</dbReference>
<dbReference type="InterPro" id="IPR058192">
    <property type="entry name" value="WHD_ROQ1-like"/>
</dbReference>
<dbReference type="Gene3D" id="3.40.50.1820">
    <property type="entry name" value="alpha/beta hydrolase"/>
    <property type="match status" value="1"/>
</dbReference>
<keyword evidence="2" id="KW-1133">Transmembrane helix</keyword>
<evidence type="ECO:0000259" key="3">
    <source>
        <dbReference type="Pfam" id="PF00931"/>
    </source>
</evidence>
<dbReference type="PANTHER" id="PTHR11017">
    <property type="entry name" value="LEUCINE-RICH REPEAT-CONTAINING PROTEIN"/>
    <property type="match status" value="1"/>
</dbReference>
<dbReference type="InterPro" id="IPR027417">
    <property type="entry name" value="P-loop_NTPase"/>
</dbReference>
<evidence type="ECO:0008006" key="7">
    <source>
        <dbReference type="Google" id="ProtNLM"/>
    </source>
</evidence>
<evidence type="ECO:0000256" key="1">
    <source>
        <dbReference type="ARBA" id="ARBA00022614"/>
    </source>
</evidence>
<organism evidence="5 6">
    <name type="scientific">Sphagnum jensenii</name>
    <dbReference type="NCBI Taxonomy" id="128206"/>
    <lineage>
        <taxon>Eukaryota</taxon>
        <taxon>Viridiplantae</taxon>
        <taxon>Streptophyta</taxon>
        <taxon>Embryophyta</taxon>
        <taxon>Bryophyta</taxon>
        <taxon>Sphagnophytina</taxon>
        <taxon>Sphagnopsida</taxon>
        <taxon>Sphagnales</taxon>
        <taxon>Sphagnaceae</taxon>
        <taxon>Sphagnum</taxon>
    </lineage>
</organism>
<dbReference type="SUPFAM" id="SSF52540">
    <property type="entry name" value="P-loop containing nucleoside triphosphate hydrolases"/>
    <property type="match status" value="1"/>
</dbReference>
<keyword evidence="1" id="KW-0433">Leucine-rich repeat</keyword>
<feature type="domain" description="NB-ARC" evidence="3">
    <location>
        <begin position="381"/>
        <end position="540"/>
    </location>
</feature>
<dbReference type="InterPro" id="IPR042197">
    <property type="entry name" value="Apaf_helical"/>
</dbReference>
<evidence type="ECO:0000313" key="6">
    <source>
        <dbReference type="Proteomes" id="UP001497444"/>
    </source>
</evidence>
<dbReference type="InterPro" id="IPR002182">
    <property type="entry name" value="NB-ARC"/>
</dbReference>
<dbReference type="SUPFAM" id="SSF53474">
    <property type="entry name" value="alpha/beta-Hydrolases"/>
    <property type="match status" value="1"/>
</dbReference>
<proteinExistence type="predicted"/>
<dbReference type="Gene3D" id="1.10.8.430">
    <property type="entry name" value="Helical domain of apoptotic protease-activating factors"/>
    <property type="match status" value="1"/>
</dbReference>